<accession>A0A6N2XWH8</accession>
<evidence type="ECO:0000256" key="1">
    <source>
        <dbReference type="ARBA" id="ARBA00006484"/>
    </source>
</evidence>
<evidence type="ECO:0000256" key="3">
    <source>
        <dbReference type="RuleBase" id="RU000363"/>
    </source>
</evidence>
<comment type="similarity">
    <text evidence="1 3">Belongs to the short-chain dehydrogenases/reductases (SDR) family.</text>
</comment>
<proteinExistence type="inferred from homology"/>
<gene>
    <name evidence="4" type="primary">fabG_2</name>
    <name evidence="4" type="ORF">CBLFYP116_00590</name>
</gene>
<dbReference type="PROSITE" id="PS00061">
    <property type="entry name" value="ADH_SHORT"/>
    <property type="match status" value="1"/>
</dbReference>
<dbReference type="FunFam" id="3.40.50.720:FF:000084">
    <property type="entry name" value="Short-chain dehydrogenase reductase"/>
    <property type="match status" value="1"/>
</dbReference>
<dbReference type="GO" id="GO:0008206">
    <property type="term" value="P:bile acid metabolic process"/>
    <property type="evidence" value="ECO:0007669"/>
    <property type="project" value="UniProtKB-ARBA"/>
</dbReference>
<dbReference type="GeneID" id="23111346"/>
<evidence type="ECO:0000256" key="2">
    <source>
        <dbReference type="ARBA" id="ARBA00023002"/>
    </source>
</evidence>
<dbReference type="CDD" id="cd05233">
    <property type="entry name" value="SDR_c"/>
    <property type="match status" value="1"/>
</dbReference>
<sequence length="253" mass="26383">MKRLKGKTALITGGNSGVGEATAMLFAREGADVVITARRGEQLKIVAEKIKAEGGSVLAIRGDVSNPDDSEMLVSRTLETFGKLDILVNNAGVRDEGLRPVDKVTDSEIDRVVGINTKGVMYCTRAVLKDMLKNKKGVIINVASSAGLSGGGGAAYVASKAAILGITKHTAIRCAKSGVRCNALCPSMIKTPMADTTGEIMDSDMMESVMAHSDLTLPVCSAQDVANSILFFASDEAAPITGQCVALDYGSNL</sequence>
<dbReference type="GO" id="GO:0004316">
    <property type="term" value="F:3-oxoacyl-[acyl-carrier-protein] reductase (NADPH) activity"/>
    <property type="evidence" value="ECO:0007669"/>
    <property type="project" value="UniProtKB-EC"/>
</dbReference>
<name>A0A6N2XWH8_9FIRM</name>
<dbReference type="InterPro" id="IPR020904">
    <property type="entry name" value="Sc_DH/Rdtase_CS"/>
</dbReference>
<dbReference type="PANTHER" id="PTHR42760:SF37">
    <property type="entry name" value="CLAVALDEHYDE DEHYDROGENASE"/>
    <property type="match status" value="1"/>
</dbReference>
<dbReference type="EC" id="1.1.1.100" evidence="4"/>
<evidence type="ECO:0000313" key="4">
    <source>
        <dbReference type="EMBL" id="VYT57528.1"/>
    </source>
</evidence>
<dbReference type="RefSeq" id="WP_002573908.1">
    <property type="nucleotide sequence ID" value="NZ_BAABZS010000001.1"/>
</dbReference>
<dbReference type="NCBIfam" id="NF005559">
    <property type="entry name" value="PRK07231.1"/>
    <property type="match status" value="1"/>
</dbReference>
<dbReference type="PRINTS" id="PR00080">
    <property type="entry name" value="SDRFAMILY"/>
</dbReference>
<dbReference type="Pfam" id="PF00106">
    <property type="entry name" value="adh_short"/>
    <property type="match status" value="1"/>
</dbReference>
<dbReference type="InterPro" id="IPR002347">
    <property type="entry name" value="SDR_fam"/>
</dbReference>
<dbReference type="EMBL" id="CACRTF010000032">
    <property type="protein sequence ID" value="VYT57528.1"/>
    <property type="molecule type" value="Genomic_DNA"/>
</dbReference>
<organism evidence="4">
    <name type="scientific">Enterocloster bolteae</name>
    <dbReference type="NCBI Taxonomy" id="208479"/>
    <lineage>
        <taxon>Bacteria</taxon>
        <taxon>Bacillati</taxon>
        <taxon>Bacillota</taxon>
        <taxon>Clostridia</taxon>
        <taxon>Lachnospirales</taxon>
        <taxon>Lachnospiraceae</taxon>
        <taxon>Enterocloster</taxon>
    </lineage>
</organism>
<dbReference type="PANTHER" id="PTHR42760">
    <property type="entry name" value="SHORT-CHAIN DEHYDROGENASES/REDUCTASES FAMILY MEMBER"/>
    <property type="match status" value="1"/>
</dbReference>
<dbReference type="SUPFAM" id="SSF51735">
    <property type="entry name" value="NAD(P)-binding Rossmann-fold domains"/>
    <property type="match status" value="1"/>
</dbReference>
<dbReference type="InterPro" id="IPR036291">
    <property type="entry name" value="NAD(P)-bd_dom_sf"/>
</dbReference>
<keyword evidence="2 4" id="KW-0560">Oxidoreductase</keyword>
<protein>
    <submittedName>
        <fullName evidence="4">3-oxoacyl-[acyl-carrier-protein] reductase FabG</fullName>
        <ecNumber evidence="4">1.1.1.100</ecNumber>
    </submittedName>
</protein>
<dbReference type="Gene3D" id="3.40.50.720">
    <property type="entry name" value="NAD(P)-binding Rossmann-like Domain"/>
    <property type="match status" value="1"/>
</dbReference>
<reference evidence="4" key="1">
    <citation type="submission" date="2019-11" db="EMBL/GenBank/DDBJ databases">
        <authorList>
            <person name="Feng L."/>
        </authorList>
    </citation>
    <scope>NUCLEOTIDE SEQUENCE</scope>
    <source>
        <strain evidence="4">CbolteaeLFYP116</strain>
    </source>
</reference>
<dbReference type="PRINTS" id="PR00081">
    <property type="entry name" value="GDHRDH"/>
</dbReference>
<dbReference type="AlphaFoldDB" id="A0A6N2XWH8"/>